<evidence type="ECO:0000313" key="4">
    <source>
        <dbReference type="Proteomes" id="UP000199534"/>
    </source>
</evidence>
<dbReference type="RefSeq" id="WP_143099902.1">
    <property type="nucleotide sequence ID" value="NZ_FOYQ01000001.1"/>
</dbReference>
<evidence type="ECO:0000256" key="1">
    <source>
        <dbReference type="SAM" id="Phobius"/>
    </source>
</evidence>
<dbReference type="STRING" id="400055.SAMN04490243_0622"/>
<reference evidence="3 4" key="1">
    <citation type="submission" date="2016-10" db="EMBL/GenBank/DDBJ databases">
        <authorList>
            <person name="de Groot N.N."/>
        </authorList>
    </citation>
    <scope>NUCLEOTIDE SEQUENCE [LARGE SCALE GENOMIC DNA]</scope>
    <source>
        <strain evidence="3 4">DSM 21019</strain>
    </source>
</reference>
<organism evidence="3 4">
    <name type="scientific">Robiginitalea myxolifaciens</name>
    <dbReference type="NCBI Taxonomy" id="400055"/>
    <lineage>
        <taxon>Bacteria</taxon>
        <taxon>Pseudomonadati</taxon>
        <taxon>Bacteroidota</taxon>
        <taxon>Flavobacteriia</taxon>
        <taxon>Flavobacteriales</taxon>
        <taxon>Flavobacteriaceae</taxon>
        <taxon>Robiginitalea</taxon>
    </lineage>
</organism>
<gene>
    <name evidence="3" type="ORF">SAMN04490243_0622</name>
</gene>
<accession>A0A1I6FT79</accession>
<dbReference type="InterPro" id="IPR006976">
    <property type="entry name" value="VanZ-like"/>
</dbReference>
<keyword evidence="1" id="KW-0472">Membrane</keyword>
<feature type="transmembrane region" description="Helical" evidence="1">
    <location>
        <begin position="50"/>
        <end position="68"/>
    </location>
</feature>
<dbReference type="PANTHER" id="PTHR28008">
    <property type="entry name" value="DOMAIN PROTEIN, PUTATIVE (AFU_ORTHOLOGUE AFUA_3G10980)-RELATED"/>
    <property type="match status" value="1"/>
</dbReference>
<keyword evidence="1" id="KW-1133">Transmembrane helix</keyword>
<dbReference type="Proteomes" id="UP000199534">
    <property type="component" value="Unassembled WGS sequence"/>
</dbReference>
<protein>
    <submittedName>
        <fullName evidence="3">VanZ like family protein</fullName>
    </submittedName>
</protein>
<feature type="domain" description="VanZ-like" evidence="2">
    <location>
        <begin position="44"/>
        <end position="126"/>
    </location>
</feature>
<sequence>MRSTRNSSGPKPGIFTLGLILWLAGIVVACLMPVDDFSEVGMDIPYMDKAAHFVFYFGAMILAGLTIKENTLEDPSRGRWVRRAVFGLLLFGLAIEGLQLVLPAGRSAQWGDLVANGLGLFAGLASLKRGFHELLL</sequence>
<feature type="transmembrane region" description="Helical" evidence="1">
    <location>
        <begin position="80"/>
        <end position="102"/>
    </location>
</feature>
<name>A0A1I6FT79_9FLAO</name>
<keyword evidence="1" id="KW-0812">Transmembrane</keyword>
<evidence type="ECO:0000313" key="3">
    <source>
        <dbReference type="EMBL" id="SFR33155.1"/>
    </source>
</evidence>
<proteinExistence type="predicted"/>
<dbReference type="EMBL" id="FOYQ01000001">
    <property type="protein sequence ID" value="SFR33155.1"/>
    <property type="molecule type" value="Genomic_DNA"/>
</dbReference>
<dbReference type="OrthoDB" id="5472246at2"/>
<dbReference type="AlphaFoldDB" id="A0A1I6FT79"/>
<feature type="transmembrane region" description="Helical" evidence="1">
    <location>
        <begin position="12"/>
        <end position="34"/>
    </location>
</feature>
<dbReference type="Pfam" id="PF04892">
    <property type="entry name" value="VanZ"/>
    <property type="match status" value="1"/>
</dbReference>
<evidence type="ECO:0000259" key="2">
    <source>
        <dbReference type="Pfam" id="PF04892"/>
    </source>
</evidence>
<dbReference type="PANTHER" id="PTHR28008:SF1">
    <property type="entry name" value="DOMAIN PROTEIN, PUTATIVE (AFU_ORTHOLOGUE AFUA_3G10980)-RELATED"/>
    <property type="match status" value="1"/>
</dbReference>
<dbReference type="PROSITE" id="PS51257">
    <property type="entry name" value="PROKAR_LIPOPROTEIN"/>
    <property type="match status" value="1"/>
</dbReference>
<keyword evidence="4" id="KW-1185">Reference proteome</keyword>